<comment type="caution">
    <text evidence="7">The sequence shown here is derived from an EMBL/GenBank/DDBJ whole genome shotgun (WGS) entry which is preliminary data.</text>
</comment>
<sequence>MFDVRRLLVLQEIARVGSLSAAAASLNYTTSAVSQQVTALERDVGSTLLVRGPSGARLTPAGSKLLEHVPAILGAVAAAERDLDAIATARPGVVRIASFASAAAVILPPAIAQVRHLLPGVGVELVAVDPDDGVELLRSGDADAAMVTEVPGDRPEFPGINTLSVYDDEFFVVLPLGHRLAERAEVPLAELARENWVVSTQTGLCPDTRVFRKACQRAGFEPTVSYRAEGYGTVQGFVAAGLGVSLVPSLAASGVRADVAVRRVAGRRPVRKVAIATTAPPAPASVLATVIELIAAAGATLAESADYSVAAGASSVA</sequence>
<evidence type="ECO:0000256" key="5">
    <source>
        <dbReference type="ARBA" id="ARBA00023163"/>
    </source>
</evidence>
<dbReference type="RefSeq" id="WP_085137949.1">
    <property type="nucleotide sequence ID" value="NZ_LQPI01000028.1"/>
</dbReference>
<organism evidence="7 8">
    <name type="scientific">Mycolicibacter nonchromogenicus</name>
    <name type="common">Mycobacterium nonchromogenicum</name>
    <dbReference type="NCBI Taxonomy" id="1782"/>
    <lineage>
        <taxon>Bacteria</taxon>
        <taxon>Bacillati</taxon>
        <taxon>Actinomycetota</taxon>
        <taxon>Actinomycetes</taxon>
        <taxon>Mycobacteriales</taxon>
        <taxon>Mycobacteriaceae</taxon>
        <taxon>Mycolicibacter</taxon>
    </lineage>
</organism>
<keyword evidence="4" id="KW-0010">Activator</keyword>
<evidence type="ECO:0000256" key="4">
    <source>
        <dbReference type="ARBA" id="ARBA00023159"/>
    </source>
</evidence>
<evidence type="ECO:0000256" key="3">
    <source>
        <dbReference type="ARBA" id="ARBA00023125"/>
    </source>
</evidence>
<dbReference type="Proteomes" id="UP000193108">
    <property type="component" value="Unassembled WGS sequence"/>
</dbReference>
<accession>A0A1X1ZJH2</accession>
<keyword evidence="8" id="KW-1185">Reference proteome</keyword>
<dbReference type="GO" id="GO:0003700">
    <property type="term" value="F:DNA-binding transcription factor activity"/>
    <property type="evidence" value="ECO:0007669"/>
    <property type="project" value="InterPro"/>
</dbReference>
<dbReference type="InterPro" id="IPR036390">
    <property type="entry name" value="WH_DNA-bd_sf"/>
</dbReference>
<dbReference type="EMBL" id="LQPI01000028">
    <property type="protein sequence ID" value="ORW23509.1"/>
    <property type="molecule type" value="Genomic_DNA"/>
</dbReference>
<dbReference type="PANTHER" id="PTHR30346">
    <property type="entry name" value="TRANSCRIPTIONAL DUAL REGULATOR HCAR-RELATED"/>
    <property type="match status" value="1"/>
</dbReference>
<dbReference type="InterPro" id="IPR036388">
    <property type="entry name" value="WH-like_DNA-bd_sf"/>
</dbReference>
<evidence type="ECO:0000313" key="7">
    <source>
        <dbReference type="EMBL" id="ORW23509.1"/>
    </source>
</evidence>
<keyword evidence="5" id="KW-0804">Transcription</keyword>
<dbReference type="InterPro" id="IPR000847">
    <property type="entry name" value="LysR_HTH_N"/>
</dbReference>
<dbReference type="Pfam" id="PF00126">
    <property type="entry name" value="HTH_1"/>
    <property type="match status" value="1"/>
</dbReference>
<dbReference type="Gene3D" id="3.40.190.10">
    <property type="entry name" value="Periplasmic binding protein-like II"/>
    <property type="match status" value="2"/>
</dbReference>
<evidence type="ECO:0000256" key="2">
    <source>
        <dbReference type="ARBA" id="ARBA00023015"/>
    </source>
</evidence>
<gene>
    <name evidence="7" type="ORF">AWC18_04930</name>
</gene>
<dbReference type="SUPFAM" id="SSF53850">
    <property type="entry name" value="Periplasmic binding protein-like II"/>
    <property type="match status" value="1"/>
</dbReference>
<dbReference type="Gene3D" id="1.10.10.10">
    <property type="entry name" value="Winged helix-like DNA-binding domain superfamily/Winged helix DNA-binding domain"/>
    <property type="match status" value="1"/>
</dbReference>
<dbReference type="AlphaFoldDB" id="A0A1X1ZJH2"/>
<dbReference type="Pfam" id="PF03466">
    <property type="entry name" value="LysR_substrate"/>
    <property type="match status" value="1"/>
</dbReference>
<evidence type="ECO:0000313" key="8">
    <source>
        <dbReference type="Proteomes" id="UP000193108"/>
    </source>
</evidence>
<dbReference type="PANTHER" id="PTHR30346:SF29">
    <property type="entry name" value="LYSR SUBSTRATE-BINDING"/>
    <property type="match status" value="1"/>
</dbReference>
<feature type="domain" description="HTH lysR-type" evidence="6">
    <location>
        <begin position="2"/>
        <end position="59"/>
    </location>
</feature>
<dbReference type="PROSITE" id="PS50931">
    <property type="entry name" value="HTH_LYSR"/>
    <property type="match status" value="1"/>
</dbReference>
<dbReference type="CDD" id="cd08423">
    <property type="entry name" value="PBP2_LTTR_like_6"/>
    <property type="match status" value="1"/>
</dbReference>
<dbReference type="STRING" id="1782.AWC18_04930"/>
<name>A0A1X1ZJH2_MYCNO</name>
<keyword evidence="2" id="KW-0805">Transcription regulation</keyword>
<comment type="similarity">
    <text evidence="1">Belongs to the LysR transcriptional regulatory family.</text>
</comment>
<evidence type="ECO:0000256" key="1">
    <source>
        <dbReference type="ARBA" id="ARBA00009437"/>
    </source>
</evidence>
<protein>
    <submittedName>
        <fullName evidence="7">LysR family transcriptional regulator</fullName>
    </submittedName>
</protein>
<dbReference type="InterPro" id="IPR005119">
    <property type="entry name" value="LysR_subst-bd"/>
</dbReference>
<keyword evidence="3" id="KW-0238">DNA-binding</keyword>
<dbReference type="SUPFAM" id="SSF46785">
    <property type="entry name" value="Winged helix' DNA-binding domain"/>
    <property type="match status" value="1"/>
</dbReference>
<reference evidence="7 8" key="1">
    <citation type="submission" date="2016-01" db="EMBL/GenBank/DDBJ databases">
        <title>The new phylogeny of the genus Mycobacterium.</title>
        <authorList>
            <person name="Tarcisio F."/>
            <person name="Conor M."/>
            <person name="Antonella G."/>
            <person name="Elisabetta G."/>
            <person name="Giulia F.S."/>
            <person name="Sara T."/>
            <person name="Anna F."/>
            <person name="Clotilde B."/>
            <person name="Roberto B."/>
            <person name="Veronica D.S."/>
            <person name="Fabio R."/>
            <person name="Monica P."/>
            <person name="Olivier J."/>
            <person name="Enrico T."/>
            <person name="Nicola S."/>
        </authorList>
    </citation>
    <scope>NUCLEOTIDE SEQUENCE [LARGE SCALE GENOMIC DNA]</scope>
    <source>
        <strain evidence="7 8">DSM 44164</strain>
    </source>
</reference>
<dbReference type="GO" id="GO:0032993">
    <property type="term" value="C:protein-DNA complex"/>
    <property type="evidence" value="ECO:0007669"/>
    <property type="project" value="TreeGrafter"/>
</dbReference>
<evidence type="ECO:0000259" key="6">
    <source>
        <dbReference type="PROSITE" id="PS50931"/>
    </source>
</evidence>
<proteinExistence type="inferred from homology"/>
<dbReference type="GO" id="GO:0003677">
    <property type="term" value="F:DNA binding"/>
    <property type="evidence" value="ECO:0007669"/>
    <property type="project" value="UniProtKB-KW"/>
</dbReference>